<proteinExistence type="predicted"/>
<keyword evidence="3" id="KW-1185">Reference proteome</keyword>
<evidence type="ECO:0000313" key="3">
    <source>
        <dbReference type="Proteomes" id="UP000521075"/>
    </source>
</evidence>
<dbReference type="RefSeq" id="WP_179699624.1">
    <property type="nucleotide sequence ID" value="NZ_BAAAHA010000004.1"/>
</dbReference>
<dbReference type="InterPro" id="IPR041657">
    <property type="entry name" value="HTH_17"/>
</dbReference>
<sequence>MLERDAQAHAKQRNISELLHGEVAHGVWRSLMRDWTVRMKQNGVPMPWYAQQVLEALAQEANVPLPSAIGRPVVTVEVTNWVSVREAAETVKRSERQITRLANEGKVRARRVNERSWLIDLDSLRSVMERRNG</sequence>
<name>A0A853DSE4_9MICO</name>
<reference evidence="2 3" key="1">
    <citation type="submission" date="2020-07" db="EMBL/GenBank/DDBJ databases">
        <title>Sequencing the genomes of 1000 actinobacteria strains.</title>
        <authorList>
            <person name="Klenk H.-P."/>
        </authorList>
    </citation>
    <scope>NUCLEOTIDE SEQUENCE [LARGE SCALE GENOMIC DNA]</scope>
    <source>
        <strain evidence="2 3">DSM 15166</strain>
    </source>
</reference>
<accession>A0A853DSE4</accession>
<comment type="caution">
    <text evidence="2">The sequence shown here is derived from an EMBL/GenBank/DDBJ whole genome shotgun (WGS) entry which is preliminary data.</text>
</comment>
<evidence type="ECO:0000313" key="2">
    <source>
        <dbReference type="EMBL" id="NYK08575.1"/>
    </source>
</evidence>
<feature type="domain" description="Helix-turn-helix" evidence="1">
    <location>
        <begin position="81"/>
        <end position="131"/>
    </location>
</feature>
<dbReference type="AlphaFoldDB" id="A0A853DSE4"/>
<organism evidence="2 3">
    <name type="scientific">Leifsonia naganoensis</name>
    <dbReference type="NCBI Taxonomy" id="150025"/>
    <lineage>
        <taxon>Bacteria</taxon>
        <taxon>Bacillati</taxon>
        <taxon>Actinomycetota</taxon>
        <taxon>Actinomycetes</taxon>
        <taxon>Micrococcales</taxon>
        <taxon>Microbacteriaceae</taxon>
        <taxon>Leifsonia</taxon>
    </lineage>
</organism>
<dbReference type="Proteomes" id="UP000521075">
    <property type="component" value="Unassembled WGS sequence"/>
</dbReference>
<evidence type="ECO:0000259" key="1">
    <source>
        <dbReference type="Pfam" id="PF12728"/>
    </source>
</evidence>
<protein>
    <recommendedName>
        <fullName evidence="1">Helix-turn-helix domain-containing protein</fullName>
    </recommendedName>
</protein>
<gene>
    <name evidence="2" type="ORF">HNR14_000456</name>
</gene>
<dbReference type="EMBL" id="JACCHJ010000001">
    <property type="protein sequence ID" value="NYK08575.1"/>
    <property type="molecule type" value="Genomic_DNA"/>
</dbReference>
<dbReference type="Pfam" id="PF12728">
    <property type="entry name" value="HTH_17"/>
    <property type="match status" value="1"/>
</dbReference>